<protein>
    <submittedName>
        <fullName evidence="1">Uncharacterized protein</fullName>
    </submittedName>
</protein>
<dbReference type="AlphaFoldDB" id="A0A564YT38"/>
<sequence length="102" mass="11969">MQISRVIQPSLILMPYPHTWCMKRLHQCLIPRALWHRQTLLLNRTLLHILQVAEVGTSFNNVLSSRFGIDNPEMLDSSPQSPRFVHLPHDPDQLWTIFTNFL</sequence>
<name>A0A564YT38_HYMDI</name>
<dbReference type="EMBL" id="CABIJS010000356">
    <property type="protein sequence ID" value="VUZ50431.1"/>
    <property type="molecule type" value="Genomic_DNA"/>
</dbReference>
<evidence type="ECO:0000313" key="2">
    <source>
        <dbReference type="Proteomes" id="UP000321570"/>
    </source>
</evidence>
<organism evidence="1 2">
    <name type="scientific">Hymenolepis diminuta</name>
    <name type="common">Rat tapeworm</name>
    <dbReference type="NCBI Taxonomy" id="6216"/>
    <lineage>
        <taxon>Eukaryota</taxon>
        <taxon>Metazoa</taxon>
        <taxon>Spiralia</taxon>
        <taxon>Lophotrochozoa</taxon>
        <taxon>Platyhelminthes</taxon>
        <taxon>Cestoda</taxon>
        <taxon>Eucestoda</taxon>
        <taxon>Cyclophyllidea</taxon>
        <taxon>Hymenolepididae</taxon>
        <taxon>Hymenolepis</taxon>
    </lineage>
</organism>
<dbReference type="Proteomes" id="UP000321570">
    <property type="component" value="Unassembled WGS sequence"/>
</dbReference>
<proteinExistence type="predicted"/>
<gene>
    <name evidence="1" type="ORF">WMSIL1_LOCUS9255</name>
</gene>
<reference evidence="1 2" key="1">
    <citation type="submission" date="2019-07" db="EMBL/GenBank/DDBJ databases">
        <authorList>
            <person name="Jastrzebski P J."/>
            <person name="Paukszto L."/>
            <person name="Jastrzebski P J."/>
        </authorList>
    </citation>
    <scope>NUCLEOTIDE SEQUENCE [LARGE SCALE GENOMIC DNA]</scope>
    <source>
        <strain evidence="1 2">WMS-il1</strain>
    </source>
</reference>
<accession>A0A564YT38</accession>
<evidence type="ECO:0000313" key="1">
    <source>
        <dbReference type="EMBL" id="VUZ50431.1"/>
    </source>
</evidence>
<keyword evidence="2" id="KW-1185">Reference proteome</keyword>